<dbReference type="GO" id="GO:0006457">
    <property type="term" value="P:protein folding"/>
    <property type="evidence" value="ECO:0007669"/>
    <property type="project" value="InterPro"/>
</dbReference>
<dbReference type="InterPro" id="IPR016661">
    <property type="entry name" value="PFDN4"/>
</dbReference>
<keyword evidence="2" id="KW-0143">Chaperone</keyword>
<dbReference type="EMBL" id="MDYQ01000003">
    <property type="protein sequence ID" value="PRP89361.1"/>
    <property type="molecule type" value="Genomic_DNA"/>
</dbReference>
<dbReference type="Gene3D" id="1.10.287.370">
    <property type="match status" value="1"/>
</dbReference>
<reference evidence="4 5" key="1">
    <citation type="journal article" date="2018" name="Genome Biol. Evol.">
        <title>Multiple Roots of Fruiting Body Formation in Amoebozoa.</title>
        <authorList>
            <person name="Hillmann F."/>
            <person name="Forbes G."/>
            <person name="Novohradska S."/>
            <person name="Ferling I."/>
            <person name="Riege K."/>
            <person name="Groth M."/>
            <person name="Westermann M."/>
            <person name="Marz M."/>
            <person name="Spaller T."/>
            <person name="Winckler T."/>
            <person name="Schaap P."/>
            <person name="Glockner G."/>
        </authorList>
    </citation>
    <scope>NUCLEOTIDE SEQUENCE [LARGE SCALE GENOMIC DNA]</scope>
    <source>
        <strain evidence="4 5">Jena</strain>
    </source>
</reference>
<protein>
    <submittedName>
        <fullName evidence="4">VIP3 protein</fullName>
    </submittedName>
</protein>
<comment type="similarity">
    <text evidence="1">Belongs to the prefoldin subunit beta family.</text>
</comment>
<evidence type="ECO:0000313" key="4">
    <source>
        <dbReference type="EMBL" id="PRP89361.1"/>
    </source>
</evidence>
<dbReference type="PANTHER" id="PTHR21100">
    <property type="entry name" value="PREFOLDIN SUBUNIT 4"/>
    <property type="match status" value="1"/>
</dbReference>
<keyword evidence="5" id="KW-1185">Reference proteome</keyword>
<accession>A0A2P6NZI3</accession>
<dbReference type="AlphaFoldDB" id="A0A2P6NZI3"/>
<gene>
    <name evidence="4" type="ORF">PROFUN_01224</name>
</gene>
<dbReference type="GO" id="GO:0005737">
    <property type="term" value="C:cytoplasm"/>
    <property type="evidence" value="ECO:0007669"/>
    <property type="project" value="TreeGrafter"/>
</dbReference>
<dbReference type="SUPFAM" id="SSF46579">
    <property type="entry name" value="Prefoldin"/>
    <property type="match status" value="1"/>
</dbReference>
<comment type="caution">
    <text evidence="4">The sequence shown here is derived from an EMBL/GenBank/DDBJ whole genome shotgun (WGS) entry which is preliminary data.</text>
</comment>
<proteinExistence type="inferred from homology"/>
<evidence type="ECO:0000256" key="3">
    <source>
        <dbReference type="SAM" id="Coils"/>
    </source>
</evidence>
<dbReference type="InterPro" id="IPR002777">
    <property type="entry name" value="PFD_beta-like"/>
</dbReference>
<organism evidence="4 5">
    <name type="scientific">Planoprotostelium fungivorum</name>
    <dbReference type="NCBI Taxonomy" id="1890364"/>
    <lineage>
        <taxon>Eukaryota</taxon>
        <taxon>Amoebozoa</taxon>
        <taxon>Evosea</taxon>
        <taxon>Variosea</taxon>
        <taxon>Cavosteliida</taxon>
        <taxon>Cavosteliaceae</taxon>
        <taxon>Planoprotostelium</taxon>
    </lineage>
</organism>
<evidence type="ECO:0000313" key="5">
    <source>
        <dbReference type="Proteomes" id="UP000241769"/>
    </source>
</evidence>
<evidence type="ECO:0000256" key="2">
    <source>
        <dbReference type="ARBA" id="ARBA00023186"/>
    </source>
</evidence>
<dbReference type="Proteomes" id="UP000241769">
    <property type="component" value="Unassembled WGS sequence"/>
</dbReference>
<dbReference type="Pfam" id="PF01920">
    <property type="entry name" value="Prefoldin_2"/>
    <property type="match status" value="1"/>
</dbReference>
<dbReference type="GO" id="GO:0051082">
    <property type="term" value="F:unfolded protein binding"/>
    <property type="evidence" value="ECO:0007669"/>
    <property type="project" value="InterPro"/>
</dbReference>
<dbReference type="PANTHER" id="PTHR21100:SF9">
    <property type="entry name" value="PREFOLDIN SUBUNIT 4"/>
    <property type="match status" value="1"/>
</dbReference>
<feature type="coiled-coil region" evidence="3">
    <location>
        <begin position="48"/>
        <end position="128"/>
    </location>
</feature>
<dbReference type="OrthoDB" id="10250441at2759"/>
<dbReference type="FunCoup" id="A0A2P6NZI3">
    <property type="interactions" value="468"/>
</dbReference>
<dbReference type="STRING" id="1890364.A0A2P6NZI3"/>
<dbReference type="InterPro" id="IPR009053">
    <property type="entry name" value="Prefoldin"/>
</dbReference>
<name>A0A2P6NZI3_9EUKA</name>
<dbReference type="InParanoid" id="A0A2P6NZI3"/>
<dbReference type="CDD" id="cd23165">
    <property type="entry name" value="Prefoldin_4"/>
    <property type="match status" value="1"/>
</dbReference>
<dbReference type="GO" id="GO:0016272">
    <property type="term" value="C:prefoldin complex"/>
    <property type="evidence" value="ECO:0007669"/>
    <property type="project" value="InterPro"/>
</dbReference>
<sequence length="178" mass="20745">MVSLHERRLRLNLLDQLNREEEVEAEVNREDQDNINAFGRLNLRLHDIRDELNLKQEYRNNVQDANNELLLGDDEEVRYRMGETFVLMSKDEVTALLERDEENINSDIDKLNEEAEQIQKDLSVLKAKLYAKFKSSINLEEDPHALRIDQGHVGIVQEMNLGTVDVITTGKQTDVMRE</sequence>
<keyword evidence="3" id="KW-0175">Coiled coil</keyword>
<evidence type="ECO:0000256" key="1">
    <source>
        <dbReference type="ARBA" id="ARBA00008045"/>
    </source>
</evidence>